<accession>A0A1T4Y494</accession>
<keyword evidence="13" id="KW-1185">Reference proteome</keyword>
<evidence type="ECO:0000256" key="4">
    <source>
        <dbReference type="ARBA" id="ARBA00022741"/>
    </source>
</evidence>
<name>A0A1T4Y494_9CLOT</name>
<dbReference type="InterPro" id="IPR011763">
    <property type="entry name" value="COA_CT_C"/>
</dbReference>
<keyword evidence="2 10" id="KW-0444">Lipid biosynthesis</keyword>
<dbReference type="RefSeq" id="WP_078697268.1">
    <property type="nucleotide sequence ID" value="NZ_FUYH01000020.1"/>
</dbReference>
<dbReference type="NCBIfam" id="NF041504">
    <property type="entry name" value="AccA_sub"/>
    <property type="match status" value="1"/>
</dbReference>
<dbReference type="PANTHER" id="PTHR42853:SF3">
    <property type="entry name" value="ACETYL-COENZYME A CARBOXYLASE CARBOXYL TRANSFERASE SUBUNIT ALPHA, CHLOROPLASTIC"/>
    <property type="match status" value="1"/>
</dbReference>
<dbReference type="OrthoDB" id="9808023at2"/>
<dbReference type="EMBL" id="FUYH01000020">
    <property type="protein sequence ID" value="SKA96131.1"/>
    <property type="molecule type" value="Genomic_DNA"/>
</dbReference>
<evidence type="ECO:0000256" key="3">
    <source>
        <dbReference type="ARBA" id="ARBA00022679"/>
    </source>
</evidence>
<dbReference type="Proteomes" id="UP000190105">
    <property type="component" value="Unassembled WGS sequence"/>
</dbReference>
<dbReference type="GO" id="GO:0005524">
    <property type="term" value="F:ATP binding"/>
    <property type="evidence" value="ECO:0007669"/>
    <property type="project" value="UniProtKB-KW"/>
</dbReference>
<evidence type="ECO:0000256" key="2">
    <source>
        <dbReference type="ARBA" id="ARBA00022516"/>
    </source>
</evidence>
<evidence type="ECO:0000256" key="10">
    <source>
        <dbReference type="HAMAP-Rule" id="MF_00823"/>
    </source>
</evidence>
<dbReference type="NCBIfam" id="NF004344">
    <property type="entry name" value="PRK05724.1"/>
    <property type="match status" value="1"/>
</dbReference>
<keyword evidence="5 10" id="KW-0276">Fatty acid metabolism</keyword>
<dbReference type="PRINTS" id="PR01069">
    <property type="entry name" value="ACCCTRFRASEA"/>
</dbReference>
<keyword evidence="8 10" id="KW-0275">Fatty acid biosynthesis</keyword>
<comment type="catalytic activity">
    <reaction evidence="9 10">
        <text>N(6)-carboxybiotinyl-L-lysyl-[protein] + acetyl-CoA = N(6)-biotinyl-L-lysyl-[protein] + malonyl-CoA</text>
        <dbReference type="Rhea" id="RHEA:54728"/>
        <dbReference type="Rhea" id="RHEA-COMP:10505"/>
        <dbReference type="Rhea" id="RHEA-COMP:10506"/>
        <dbReference type="ChEBI" id="CHEBI:57288"/>
        <dbReference type="ChEBI" id="CHEBI:57384"/>
        <dbReference type="ChEBI" id="CHEBI:83144"/>
        <dbReference type="ChEBI" id="CHEBI:83145"/>
        <dbReference type="EC" id="2.1.3.15"/>
    </reaction>
</comment>
<evidence type="ECO:0000259" key="11">
    <source>
        <dbReference type="PROSITE" id="PS50989"/>
    </source>
</evidence>
<evidence type="ECO:0000256" key="7">
    <source>
        <dbReference type="ARBA" id="ARBA00023098"/>
    </source>
</evidence>
<proteinExistence type="inferred from homology"/>
<keyword evidence="3 10" id="KW-0808">Transferase</keyword>
<comment type="similarity">
    <text evidence="10">Belongs to the AccA family.</text>
</comment>
<evidence type="ECO:0000256" key="5">
    <source>
        <dbReference type="ARBA" id="ARBA00022832"/>
    </source>
</evidence>
<dbReference type="GO" id="GO:0009317">
    <property type="term" value="C:acetyl-CoA carboxylase complex"/>
    <property type="evidence" value="ECO:0007669"/>
    <property type="project" value="InterPro"/>
</dbReference>
<evidence type="ECO:0000313" key="13">
    <source>
        <dbReference type="Proteomes" id="UP000190105"/>
    </source>
</evidence>
<feature type="domain" description="CoA carboxyltransferase C-terminal" evidence="11">
    <location>
        <begin position="35"/>
        <end position="288"/>
    </location>
</feature>
<evidence type="ECO:0000256" key="8">
    <source>
        <dbReference type="ARBA" id="ARBA00023160"/>
    </source>
</evidence>
<dbReference type="InterPro" id="IPR029045">
    <property type="entry name" value="ClpP/crotonase-like_dom_sf"/>
</dbReference>
<dbReference type="PANTHER" id="PTHR42853">
    <property type="entry name" value="ACETYL-COENZYME A CARBOXYLASE CARBOXYL TRANSFERASE SUBUNIT ALPHA"/>
    <property type="match status" value="1"/>
</dbReference>
<evidence type="ECO:0000313" key="12">
    <source>
        <dbReference type="EMBL" id="SKA96131.1"/>
    </source>
</evidence>
<keyword evidence="10" id="KW-0963">Cytoplasm</keyword>
<dbReference type="SUPFAM" id="SSF52096">
    <property type="entry name" value="ClpP/crotonase"/>
    <property type="match status" value="1"/>
</dbReference>
<dbReference type="GO" id="GO:2001295">
    <property type="term" value="P:malonyl-CoA biosynthetic process"/>
    <property type="evidence" value="ECO:0007669"/>
    <property type="project" value="UniProtKB-UniRule"/>
</dbReference>
<keyword evidence="4 10" id="KW-0547">Nucleotide-binding</keyword>
<dbReference type="GO" id="GO:0016743">
    <property type="term" value="F:carboxyl- or carbamoyltransferase activity"/>
    <property type="evidence" value="ECO:0007669"/>
    <property type="project" value="UniProtKB-UniRule"/>
</dbReference>
<dbReference type="UniPathway" id="UPA00655">
    <property type="reaction ID" value="UER00711"/>
</dbReference>
<dbReference type="InterPro" id="IPR001095">
    <property type="entry name" value="Acetyl_CoA_COase_a_su"/>
</dbReference>
<dbReference type="GO" id="GO:0003989">
    <property type="term" value="F:acetyl-CoA carboxylase activity"/>
    <property type="evidence" value="ECO:0007669"/>
    <property type="project" value="InterPro"/>
</dbReference>
<gene>
    <name evidence="10" type="primary">accA</name>
    <name evidence="12" type="ORF">SAMN05443428_12025</name>
</gene>
<dbReference type="EC" id="2.1.3.15" evidence="10"/>
<dbReference type="STRING" id="1147123.SAMN05443428_12025"/>
<organism evidence="12 13">
    <name type="scientific">Caloramator quimbayensis</name>
    <dbReference type="NCBI Taxonomy" id="1147123"/>
    <lineage>
        <taxon>Bacteria</taxon>
        <taxon>Bacillati</taxon>
        <taxon>Bacillota</taxon>
        <taxon>Clostridia</taxon>
        <taxon>Eubacteriales</taxon>
        <taxon>Clostridiaceae</taxon>
        <taxon>Caloramator</taxon>
    </lineage>
</organism>
<dbReference type="PROSITE" id="PS50989">
    <property type="entry name" value="COA_CT_CTER"/>
    <property type="match status" value="1"/>
</dbReference>
<dbReference type="HAMAP" id="MF_00823">
    <property type="entry name" value="AcetylCoA_CT_alpha"/>
    <property type="match status" value="1"/>
</dbReference>
<protein>
    <recommendedName>
        <fullName evidence="10">Acetyl-coenzyme A carboxylase carboxyl transferase subunit alpha</fullName>
        <shortName evidence="10">ACCase subunit alpha</shortName>
        <shortName evidence="10">Acetyl-CoA carboxylase carboxyltransferase subunit alpha</shortName>
        <ecNumber evidence="10">2.1.3.15</ecNumber>
    </recommendedName>
</protein>
<dbReference type="GO" id="GO:0006633">
    <property type="term" value="P:fatty acid biosynthetic process"/>
    <property type="evidence" value="ECO:0007669"/>
    <property type="project" value="UniProtKB-KW"/>
</dbReference>
<dbReference type="Gene3D" id="3.90.226.10">
    <property type="entry name" value="2-enoyl-CoA Hydratase, Chain A, domain 1"/>
    <property type="match status" value="1"/>
</dbReference>
<comment type="subunit">
    <text evidence="10">Acetyl-CoA carboxylase is a heterohexamer composed of biotin carboxyl carrier protein (AccB), biotin carboxylase (AccC) and two subunits each of ACCase subunit alpha (AccA) and ACCase subunit beta (AccD).</text>
</comment>
<dbReference type="AlphaFoldDB" id="A0A1T4Y494"/>
<dbReference type="Pfam" id="PF03255">
    <property type="entry name" value="ACCA"/>
    <property type="match status" value="1"/>
</dbReference>
<comment type="subcellular location">
    <subcellularLocation>
        <location evidence="10">Cytoplasm</location>
    </subcellularLocation>
</comment>
<reference evidence="13" key="1">
    <citation type="submission" date="2017-02" db="EMBL/GenBank/DDBJ databases">
        <authorList>
            <person name="Varghese N."/>
            <person name="Submissions S."/>
        </authorList>
    </citation>
    <scope>NUCLEOTIDE SEQUENCE [LARGE SCALE GENOMIC DNA]</scope>
    <source>
        <strain evidence="13">USBA 833</strain>
    </source>
</reference>
<comment type="function">
    <text evidence="10">Component of the acetyl coenzyme A carboxylase (ACC) complex. First, biotin carboxylase catalyzes the carboxylation of biotin on its carrier protein (BCCP) and then the CO(2) group is transferred by the carboxyltransferase to acetyl-CoA to form malonyl-CoA.</text>
</comment>
<evidence type="ECO:0000256" key="1">
    <source>
        <dbReference type="ARBA" id="ARBA00004956"/>
    </source>
</evidence>
<evidence type="ECO:0000256" key="9">
    <source>
        <dbReference type="ARBA" id="ARBA00049152"/>
    </source>
</evidence>
<sequence>MNDIEIRIKEIDEKIKKIKDFMESSGIDLSGEIESLNLKKNELIKSLNPKSPWEIVQIARQKSRPNYEDYIDGIIDGFIEFHGDRNFRDDAAIVGGIGFIGKFPVTFISHAKGKNIEENVKRNFGSPHPEGYRKALRLMKQAEKFKRPVVCFIDTSGAYCGVGAEERGQGEAIARNLLEMSDLKTPIISVVIGEGGSGGALALGVADRVFMLENAIYSVISPEGCASILLKDAGRASEAANYLKLTSRDLLELKVIDGIIKEPSGGAHNDAALTAKNVKKVLIDTLNELTKISVYDLVEKRYEKIRSIGVFLE</sequence>
<comment type="pathway">
    <text evidence="1 10">Lipid metabolism; malonyl-CoA biosynthesis; malonyl-CoA from acetyl-CoA: step 1/1.</text>
</comment>
<keyword evidence="6 10" id="KW-0067">ATP-binding</keyword>
<dbReference type="NCBIfam" id="TIGR00513">
    <property type="entry name" value="accA"/>
    <property type="match status" value="1"/>
</dbReference>
<evidence type="ECO:0000256" key="6">
    <source>
        <dbReference type="ARBA" id="ARBA00022840"/>
    </source>
</evidence>
<keyword evidence="7 10" id="KW-0443">Lipid metabolism</keyword>